<dbReference type="Gene3D" id="3.50.50.60">
    <property type="entry name" value="FAD/NAD(P)-binding domain"/>
    <property type="match status" value="1"/>
</dbReference>
<dbReference type="InterPro" id="IPR036188">
    <property type="entry name" value="FAD/NAD-bd_sf"/>
</dbReference>
<keyword evidence="7" id="KW-1185">Reference proteome</keyword>
<evidence type="ECO:0000259" key="5">
    <source>
        <dbReference type="Pfam" id="PF00890"/>
    </source>
</evidence>
<dbReference type="EMBL" id="CP021366">
    <property type="protein sequence ID" value="ART58668.1"/>
    <property type="molecule type" value="Genomic_DNA"/>
</dbReference>
<dbReference type="RefSeq" id="WP_086927015.1">
    <property type="nucleotide sequence ID" value="NZ_CP021366.1"/>
</dbReference>
<dbReference type="Gene3D" id="3.90.700.10">
    <property type="entry name" value="Succinate dehydrogenase/fumarate reductase flavoprotein, catalytic domain"/>
    <property type="match status" value="1"/>
</dbReference>
<evidence type="ECO:0000256" key="3">
    <source>
        <dbReference type="ARBA" id="ARBA00022827"/>
    </source>
</evidence>
<keyword evidence="3" id="KW-0274">FAD</keyword>
<dbReference type="KEGG" id="acip:CBP36_07195"/>
<evidence type="ECO:0000256" key="1">
    <source>
        <dbReference type="ARBA" id="ARBA00001974"/>
    </source>
</evidence>
<keyword evidence="4" id="KW-0560">Oxidoreductase</keyword>
<sequence length="498" mass="53468">MSAAVEQGAVDVLVVGAGNAALCAALAAAEQGATVLVLERAPESARGGNSAYTGGAFRVAYDGAQDIARLADLSEDELARSDFGAYPASQFFDELIEMSGLRADPDLVEVLVNNSFETLQWMRSQGVRFIPIHGRQSFVVDGKHKFWGGLTIEVSGGGAGLVESLFTRAQRQGVRIAYEHKMTELLVENGVVCGVVAVHNGQVRHLRAGAVVLAAGGFHANTEWRARYLGTNWDLAKVRGSRYNTGLAIQAALNQGARAAGHWTACHSVFYDANAPEFGDPALLNQQKNYFNLGVVVNTLGERFVNEGENFRNYTYSRMGAAILKQPGGRGWQIFDAQGAALLPDEYRVRHATRYQSDTLEGLVAQFEGVDKPQLLRTLREFNAAVDRSVPFNPAVLDGRRTQGLAIDKTNWALPLEQGPFVAFEVSCGITCTYAGLSITPQAQVLDEEGRTMPGLYAAGEMVGGLYYTKYPGGAGLTSGSVFGRIAGTQAARHGRAQ</sequence>
<evidence type="ECO:0000313" key="6">
    <source>
        <dbReference type="EMBL" id="ART58668.1"/>
    </source>
</evidence>
<dbReference type="PANTHER" id="PTHR43400">
    <property type="entry name" value="FUMARATE REDUCTASE"/>
    <property type="match status" value="1"/>
</dbReference>
<feature type="domain" description="FAD-dependent oxidoreductase 2 FAD-binding" evidence="5">
    <location>
        <begin position="11"/>
        <end position="475"/>
    </location>
</feature>
<proteinExistence type="predicted"/>
<dbReference type="InterPro" id="IPR003953">
    <property type="entry name" value="FAD-dep_OxRdtase_2_FAD-bd"/>
</dbReference>
<dbReference type="PANTHER" id="PTHR43400:SF7">
    <property type="entry name" value="FAD-DEPENDENT OXIDOREDUCTASE 2 FAD BINDING DOMAIN-CONTAINING PROTEIN"/>
    <property type="match status" value="1"/>
</dbReference>
<dbReference type="SUPFAM" id="SSF56425">
    <property type="entry name" value="Succinate dehydrogenase/fumarate reductase flavoprotein, catalytic domain"/>
    <property type="match status" value="1"/>
</dbReference>
<dbReference type="InterPro" id="IPR027477">
    <property type="entry name" value="Succ_DH/fumarate_Rdtase_cat_sf"/>
</dbReference>
<dbReference type="Pfam" id="PF00890">
    <property type="entry name" value="FAD_binding_2"/>
    <property type="match status" value="1"/>
</dbReference>
<keyword evidence="2" id="KW-0285">Flavoprotein</keyword>
<dbReference type="Proteomes" id="UP000194440">
    <property type="component" value="Chromosome"/>
</dbReference>
<comment type="cofactor">
    <cofactor evidence="1">
        <name>FAD</name>
        <dbReference type="ChEBI" id="CHEBI:57692"/>
    </cofactor>
</comment>
<gene>
    <name evidence="6" type="ORF">CBP36_07195</name>
</gene>
<reference evidence="6" key="1">
    <citation type="submission" date="2017-05" db="EMBL/GenBank/DDBJ databases">
        <title>Polyphasic characterization of four soil-derived phenanthrene-degrading Acidovorax strains and proposal of Acidovorax phenanthrenivorans sp. nov.</title>
        <authorList>
            <person name="Singleton D."/>
            <person name="Lee J."/>
            <person name="Dickey A.N."/>
            <person name="Stroud A."/>
            <person name="Scholl E.H."/>
            <person name="Wright F.A."/>
            <person name="Aitken M.D."/>
        </authorList>
    </citation>
    <scope>NUCLEOTIDE SEQUENCE</scope>
    <source>
        <strain evidence="6">P4</strain>
    </source>
</reference>
<accession>A0A240UAZ6</accession>
<dbReference type="OrthoDB" id="9813348at2"/>
<dbReference type="GO" id="GO:0016491">
    <property type="term" value="F:oxidoreductase activity"/>
    <property type="evidence" value="ECO:0007669"/>
    <property type="project" value="UniProtKB-KW"/>
</dbReference>
<evidence type="ECO:0000256" key="4">
    <source>
        <dbReference type="ARBA" id="ARBA00023002"/>
    </source>
</evidence>
<dbReference type="InterPro" id="IPR050315">
    <property type="entry name" value="FAD-oxidoreductase_2"/>
</dbReference>
<name>A0A240UAZ6_9BURK</name>
<organism evidence="6 7">
    <name type="scientific">Acidovorax carolinensis</name>
    <dbReference type="NCBI Taxonomy" id="553814"/>
    <lineage>
        <taxon>Bacteria</taxon>
        <taxon>Pseudomonadati</taxon>
        <taxon>Pseudomonadota</taxon>
        <taxon>Betaproteobacteria</taxon>
        <taxon>Burkholderiales</taxon>
        <taxon>Comamonadaceae</taxon>
        <taxon>Acidovorax</taxon>
    </lineage>
</organism>
<dbReference type="AlphaFoldDB" id="A0A240UAZ6"/>
<protein>
    <submittedName>
        <fullName evidence="6">Tricarballylate dehydrogenase</fullName>
    </submittedName>
</protein>
<dbReference type="NCBIfam" id="NF006130">
    <property type="entry name" value="PRK08274.1"/>
    <property type="match status" value="1"/>
</dbReference>
<dbReference type="SUPFAM" id="SSF51905">
    <property type="entry name" value="FAD/NAD(P)-binding domain"/>
    <property type="match status" value="1"/>
</dbReference>
<evidence type="ECO:0000256" key="2">
    <source>
        <dbReference type="ARBA" id="ARBA00022630"/>
    </source>
</evidence>
<evidence type="ECO:0000313" key="7">
    <source>
        <dbReference type="Proteomes" id="UP000194440"/>
    </source>
</evidence>